<organism evidence="3 4">
    <name type="scientific">Didymodactylos carnosus</name>
    <dbReference type="NCBI Taxonomy" id="1234261"/>
    <lineage>
        <taxon>Eukaryota</taxon>
        <taxon>Metazoa</taxon>
        <taxon>Spiralia</taxon>
        <taxon>Gnathifera</taxon>
        <taxon>Rotifera</taxon>
        <taxon>Eurotatoria</taxon>
        <taxon>Bdelloidea</taxon>
        <taxon>Philodinida</taxon>
        <taxon>Philodinidae</taxon>
        <taxon>Didymodactylos</taxon>
    </lineage>
</organism>
<evidence type="ECO:0000313" key="3">
    <source>
        <dbReference type="EMBL" id="CAF1284001.1"/>
    </source>
</evidence>
<accession>A0A815CE99</accession>
<feature type="region of interest" description="Disordered" evidence="1">
    <location>
        <begin position="383"/>
        <end position="413"/>
    </location>
</feature>
<sequence length="543" mass="60164">MIAIITAAFVHLTFISGSHFNGGTITWHPTDFNDTSNPINITITQTYSWTYGKVNCTNAMITNHSYINYGTYTTIPTDTLTCISPCNTGSSGNARGYSSTHIIPQCTDTNPIMGTTIGQRTDTKLLYLNDNFTVAYQSASPYAWLPLAGAGSASALWSIATNIDLYLRPDGYYNSAPLATMMSPLNIPKNVQQIINIPVSDANDDDLRCRWANSSTECGDACPTASMIPANTVEDFISTTSTAAMSTVPVQFLVHVVDPTSCAVSPQVVGFPAESSCTPVQAGVPYNTIIIAIDNCPSVASIAEISTLSIPGMGKGNLTKFNSTTYYRNVTWIPDYSQIGPQILCAMAVDTIVLLFTLLQITNAGVQGRVLLVRQQLLQQRQAHPLHQRVRPQRQRPPRQLQLRPPRQLQLRPPPQQQLLKQLRQVPLQPLRLQLLARLRHQPLVQAHHLQKAHQPLVQARVPHHLQQVHQPLVQAHHLQQAHQPLVQARVPHQQPAPPPQHPLQQHRLRVLQLRRPLLLHPQHRQVQQARACLSDKCTSDVK</sequence>
<feature type="compositionally biased region" description="Low complexity" evidence="1">
    <location>
        <begin position="398"/>
        <end position="413"/>
    </location>
</feature>
<evidence type="ECO:0000256" key="2">
    <source>
        <dbReference type="SAM" id="SignalP"/>
    </source>
</evidence>
<dbReference type="EMBL" id="CAJNOQ010011738">
    <property type="protein sequence ID" value="CAF1284001.1"/>
    <property type="molecule type" value="Genomic_DNA"/>
</dbReference>
<evidence type="ECO:0000313" key="4">
    <source>
        <dbReference type="Proteomes" id="UP000663829"/>
    </source>
</evidence>
<protein>
    <submittedName>
        <fullName evidence="3">Uncharacterized protein</fullName>
    </submittedName>
</protein>
<dbReference type="Proteomes" id="UP000663829">
    <property type="component" value="Unassembled WGS sequence"/>
</dbReference>
<evidence type="ECO:0000256" key="1">
    <source>
        <dbReference type="SAM" id="MobiDB-lite"/>
    </source>
</evidence>
<feature type="chain" id="PRO_5032350928" evidence="2">
    <location>
        <begin position="18"/>
        <end position="543"/>
    </location>
</feature>
<dbReference type="AlphaFoldDB" id="A0A815CE99"/>
<proteinExistence type="predicted"/>
<name>A0A815CE99_9BILA</name>
<gene>
    <name evidence="3" type="ORF">GPM918_LOCUS27697</name>
</gene>
<keyword evidence="4" id="KW-1185">Reference proteome</keyword>
<feature type="compositionally biased region" description="Basic residues" evidence="1">
    <location>
        <begin position="384"/>
        <end position="397"/>
    </location>
</feature>
<reference evidence="3" key="1">
    <citation type="submission" date="2021-02" db="EMBL/GenBank/DDBJ databases">
        <authorList>
            <person name="Nowell W R."/>
        </authorList>
    </citation>
    <scope>NUCLEOTIDE SEQUENCE</scope>
</reference>
<comment type="caution">
    <text evidence="3">The sequence shown here is derived from an EMBL/GenBank/DDBJ whole genome shotgun (WGS) entry which is preliminary data.</text>
</comment>
<keyword evidence="2" id="KW-0732">Signal</keyword>
<feature type="signal peptide" evidence="2">
    <location>
        <begin position="1"/>
        <end position="17"/>
    </location>
</feature>